<evidence type="ECO:0000256" key="3">
    <source>
        <dbReference type="PROSITE-ProRule" id="PRU00339"/>
    </source>
</evidence>
<dbReference type="InterPro" id="IPR000866">
    <property type="entry name" value="AhpC/TSA"/>
</dbReference>
<evidence type="ECO:0000259" key="4">
    <source>
        <dbReference type="PROSITE" id="PS51352"/>
    </source>
</evidence>
<dbReference type="GO" id="GO:0006950">
    <property type="term" value="P:response to stress"/>
    <property type="evidence" value="ECO:0007669"/>
    <property type="project" value="UniProtKB-ARBA"/>
</dbReference>
<evidence type="ECO:0000256" key="2">
    <source>
        <dbReference type="ARBA" id="ARBA00022803"/>
    </source>
</evidence>
<reference evidence="5 6" key="1">
    <citation type="submission" date="2016-10" db="EMBL/GenBank/DDBJ databases">
        <authorList>
            <person name="de Groot N.N."/>
        </authorList>
    </citation>
    <scope>NUCLEOTIDE SEQUENCE [LARGE SCALE GENOMIC DNA]</scope>
    <source>
        <strain evidence="5 6">DSM 13305</strain>
    </source>
</reference>
<sequence>MNTKMIIRLLVLFILLFGIFNSKPVFALQAGDVVPAQGPYGIKVGQIAPDLILPELSEQDSNLDFKAGKPTIIISLHTGEYMNKLQEFQKVYDTYKDKVRFFIITSGDRQEVEKTYKKNNVTIPVIIDSTIHFIRKYNGSVPSMMITNGEGKIVYNNLIHVEMNSFMQYIDKLVFGEEPLPGMKFAPDAREVPKVPQLMKLGTVLTKENFKDLDDNDFEVDYHSEPTVLFFWKDFSSPDTLEREMPIIEKLYMENRGKINFYTIVSARKKDFVIRTLAEHHCTVPTLFDTGTALGYTYSFPAIVVVDGQGILRFRPRTIDAVSLQKIIDESLVPYKALPEPKDASEWAQRGNLFLEKQDYLEAVDAYSQCLALDATFYTAFVSRGDAYEKMLRSKNAYDDYTAAIELKPREVSNYYKRAAVAREMRQFSQMVADYSKIIEMNPKETKAYLYRGNYYLENGQAELAIADYTTAIKVNSREAEAFIKRGDSYLSMQRYVEAIADYNTASRLNPPDTRSYTGRGIAYLRQGQNSRAINEYSAAIAIKPEPSSYYLRSIAYYRQGKSDLTLSDLGKFIELTPQESLGYYQRGIVHHLRQEEAEAVKDFTVAMQILPRDGKIAFALAQSLEKNQEQDKALAAYKVALEYLPEYKKEQVAKAKSRIDGDWNSYPEWME</sequence>
<dbReference type="OrthoDB" id="1674847at2"/>
<evidence type="ECO:0000313" key="5">
    <source>
        <dbReference type="EMBL" id="SEP41222.1"/>
    </source>
</evidence>
<feature type="repeat" description="TPR" evidence="3">
    <location>
        <begin position="378"/>
        <end position="411"/>
    </location>
</feature>
<keyword evidence="1" id="KW-0677">Repeat</keyword>
<feature type="domain" description="Thioredoxin" evidence="4">
    <location>
        <begin position="199"/>
        <end position="333"/>
    </location>
</feature>
<evidence type="ECO:0000256" key="1">
    <source>
        <dbReference type="ARBA" id="ARBA00022737"/>
    </source>
</evidence>
<dbReference type="Gene3D" id="1.25.40.10">
    <property type="entry name" value="Tetratricopeptide repeat domain"/>
    <property type="match status" value="4"/>
</dbReference>
<dbReference type="InterPro" id="IPR019734">
    <property type="entry name" value="TPR_rpt"/>
</dbReference>
<keyword evidence="6" id="KW-1185">Reference proteome</keyword>
<dbReference type="Pfam" id="PF13414">
    <property type="entry name" value="TPR_11"/>
    <property type="match status" value="1"/>
</dbReference>
<dbReference type="PANTHER" id="PTHR44858">
    <property type="entry name" value="TETRATRICOPEPTIDE REPEAT PROTEIN 6"/>
    <property type="match status" value="1"/>
</dbReference>
<dbReference type="Pfam" id="PF00578">
    <property type="entry name" value="AhpC-TSA"/>
    <property type="match status" value="1"/>
</dbReference>
<dbReference type="EMBL" id="FODY01000026">
    <property type="protein sequence ID" value="SEP41222.1"/>
    <property type="molecule type" value="Genomic_DNA"/>
</dbReference>
<dbReference type="GO" id="GO:0016491">
    <property type="term" value="F:oxidoreductase activity"/>
    <property type="evidence" value="ECO:0007669"/>
    <property type="project" value="InterPro"/>
</dbReference>
<dbReference type="InterPro" id="IPR011990">
    <property type="entry name" value="TPR-like_helical_dom_sf"/>
</dbReference>
<keyword evidence="2 3" id="KW-0802">TPR repeat</keyword>
<dbReference type="SUPFAM" id="SSF52833">
    <property type="entry name" value="Thioredoxin-like"/>
    <property type="match status" value="2"/>
</dbReference>
<dbReference type="STRING" id="112903.SAMN04490178_12637"/>
<feature type="repeat" description="TPR" evidence="3">
    <location>
        <begin position="480"/>
        <end position="513"/>
    </location>
</feature>
<evidence type="ECO:0000313" key="6">
    <source>
        <dbReference type="Proteomes" id="UP000198847"/>
    </source>
</evidence>
<feature type="repeat" description="TPR" evidence="3">
    <location>
        <begin position="581"/>
        <end position="614"/>
    </location>
</feature>
<dbReference type="AlphaFoldDB" id="A0A1H8XNC4"/>
<feature type="repeat" description="TPR" evidence="3">
    <location>
        <begin position="446"/>
        <end position="479"/>
    </location>
</feature>
<accession>A0A1H8XNC4</accession>
<dbReference type="GO" id="GO:0016209">
    <property type="term" value="F:antioxidant activity"/>
    <property type="evidence" value="ECO:0007669"/>
    <property type="project" value="InterPro"/>
</dbReference>
<dbReference type="SMART" id="SM00028">
    <property type="entry name" value="TPR"/>
    <property type="match status" value="8"/>
</dbReference>
<dbReference type="PROSITE" id="PS50005">
    <property type="entry name" value="TPR"/>
    <property type="match status" value="6"/>
</dbReference>
<dbReference type="InterPro" id="IPR013766">
    <property type="entry name" value="Thioredoxin_domain"/>
</dbReference>
<dbReference type="Pfam" id="PF13431">
    <property type="entry name" value="TPR_17"/>
    <property type="match status" value="1"/>
</dbReference>
<dbReference type="Proteomes" id="UP000198847">
    <property type="component" value="Unassembled WGS sequence"/>
</dbReference>
<protein>
    <submittedName>
        <fullName evidence="5">Flp pilus assembly protein TadD, contains TPR repeats</fullName>
    </submittedName>
</protein>
<dbReference type="InterPro" id="IPR050498">
    <property type="entry name" value="Ycf3"/>
</dbReference>
<organism evidence="5 6">
    <name type="scientific">Propionispora vibrioides</name>
    <dbReference type="NCBI Taxonomy" id="112903"/>
    <lineage>
        <taxon>Bacteria</taxon>
        <taxon>Bacillati</taxon>
        <taxon>Bacillota</taxon>
        <taxon>Negativicutes</taxon>
        <taxon>Selenomonadales</taxon>
        <taxon>Sporomusaceae</taxon>
        <taxon>Propionispora</taxon>
    </lineage>
</organism>
<proteinExistence type="predicted"/>
<dbReference type="PROSITE" id="PS51352">
    <property type="entry name" value="THIOREDOXIN_2"/>
    <property type="match status" value="1"/>
</dbReference>
<dbReference type="InterPro" id="IPR036249">
    <property type="entry name" value="Thioredoxin-like_sf"/>
</dbReference>
<dbReference type="Gene3D" id="3.40.30.10">
    <property type="entry name" value="Glutaredoxin"/>
    <property type="match status" value="2"/>
</dbReference>
<dbReference type="RefSeq" id="WP_091750458.1">
    <property type="nucleotide sequence ID" value="NZ_FODY01000026.1"/>
</dbReference>
<dbReference type="Pfam" id="PF13181">
    <property type="entry name" value="TPR_8"/>
    <property type="match status" value="1"/>
</dbReference>
<dbReference type="SUPFAM" id="SSF48452">
    <property type="entry name" value="TPR-like"/>
    <property type="match status" value="2"/>
</dbReference>
<name>A0A1H8XNC4_9FIRM</name>
<feature type="repeat" description="TPR" evidence="3">
    <location>
        <begin position="344"/>
        <end position="377"/>
    </location>
</feature>
<dbReference type="PANTHER" id="PTHR44858:SF1">
    <property type="entry name" value="UDP-N-ACETYLGLUCOSAMINE--PEPTIDE N-ACETYLGLUCOSAMINYLTRANSFERASE SPINDLY-RELATED"/>
    <property type="match status" value="1"/>
</dbReference>
<feature type="repeat" description="TPR" evidence="3">
    <location>
        <begin position="514"/>
        <end position="547"/>
    </location>
</feature>
<gene>
    <name evidence="5" type="ORF">SAMN04490178_12637</name>
</gene>